<proteinExistence type="predicted"/>
<gene>
    <name evidence="1" type="ORF">Pka01_61280</name>
</gene>
<evidence type="ECO:0000313" key="2">
    <source>
        <dbReference type="Proteomes" id="UP000630097"/>
    </source>
</evidence>
<reference evidence="1 2" key="1">
    <citation type="submission" date="2021-01" db="EMBL/GenBank/DDBJ databases">
        <title>Whole genome shotgun sequence of Planotetraspora kaengkrachanensis NBRC 104272.</title>
        <authorList>
            <person name="Komaki H."/>
            <person name="Tamura T."/>
        </authorList>
    </citation>
    <scope>NUCLEOTIDE SEQUENCE [LARGE SCALE GENOMIC DNA]</scope>
    <source>
        <strain evidence="1 2">NBRC 104272</strain>
    </source>
</reference>
<dbReference type="EMBL" id="BONV01000035">
    <property type="protein sequence ID" value="GIG83001.1"/>
    <property type="molecule type" value="Genomic_DNA"/>
</dbReference>
<sequence>MFDLSVLDTAGAVSFTGHCNLTLSAAPNGTLLRLGLRITETSAEAAPTIGKLAMFLAVRYRPGFAARKTKEPKPVNLDTRWARFAQWNREVSRRRLDSMSDRRWGVPVTLLSASVGIPPLYGVALIGGASRMGWLNFSLSVLAEAQLGACRDDLDSDCGITSTARNESSMDPQVALVVPPVHVV</sequence>
<keyword evidence="2" id="KW-1185">Reference proteome</keyword>
<name>A0A8J3PY25_9ACTN</name>
<evidence type="ECO:0000313" key="1">
    <source>
        <dbReference type="EMBL" id="GIG83001.1"/>
    </source>
</evidence>
<protein>
    <submittedName>
        <fullName evidence="1">Uncharacterized protein</fullName>
    </submittedName>
</protein>
<dbReference type="Proteomes" id="UP000630097">
    <property type="component" value="Unassembled WGS sequence"/>
</dbReference>
<comment type="caution">
    <text evidence="1">The sequence shown here is derived from an EMBL/GenBank/DDBJ whole genome shotgun (WGS) entry which is preliminary data.</text>
</comment>
<organism evidence="1 2">
    <name type="scientific">Planotetraspora kaengkrachanensis</name>
    <dbReference type="NCBI Taxonomy" id="575193"/>
    <lineage>
        <taxon>Bacteria</taxon>
        <taxon>Bacillati</taxon>
        <taxon>Actinomycetota</taxon>
        <taxon>Actinomycetes</taxon>
        <taxon>Streptosporangiales</taxon>
        <taxon>Streptosporangiaceae</taxon>
        <taxon>Planotetraspora</taxon>
    </lineage>
</organism>
<dbReference type="RefSeq" id="WP_203886322.1">
    <property type="nucleotide sequence ID" value="NZ_BAABHH010000002.1"/>
</dbReference>
<accession>A0A8J3PY25</accession>
<dbReference type="AlphaFoldDB" id="A0A8J3PY25"/>